<accession>A0A3B0TZ70</accession>
<dbReference type="InterPro" id="IPR016163">
    <property type="entry name" value="Ald_DH_C"/>
</dbReference>
<dbReference type="EMBL" id="UOEP01000002">
    <property type="protein sequence ID" value="VAW12406.1"/>
    <property type="molecule type" value="Genomic_DNA"/>
</dbReference>
<sequence length="491" mass="52528">MKKVGPIIDGKELDFAGGDTVEVINPATGKVIAQQLCCNSECVNEIVESSKKAFNSEEWQKMPPAGRGHCLTRLADLVEAHSDELAGLELQDTGKPVSQLKNSEIPLTVSIIRFYAGAADKIEGRVKSASTGTFQFTMYEPYGVVVGILPWNYPLVNVAMKIAPALAAGNAIIIKPSVDTPLTSVAFAKLCIKAGIPKGIVNVALGKGSSTGQSLVEHPEIKKISFTGSTAIGQQIQRQAVDQMKSVNLELGGKNAIIVFADADLDKAANAAIISAFVNAGQLCVSCSRLLVEEPVASEFQAILKEKVDKLRIGDPNNDNTLVGPMITKSQYETALDYIKIASDEGCRVISGGGKMNLPDLTGGFWIEPTILSDVKADMRVATEEIFGPVLSIISFKDEAEAVKISNSVMYGLSGSVWTTDSSRSMRMVKALNTGIIWVNCMMEGYPQIPLPPHKMSGTGVELGLEGMMAYCKQKSAVMSYDNKATVGWNL</sequence>
<dbReference type="PANTHER" id="PTHR11699">
    <property type="entry name" value="ALDEHYDE DEHYDROGENASE-RELATED"/>
    <property type="match status" value="1"/>
</dbReference>
<feature type="domain" description="Aldehyde dehydrogenase" evidence="3">
    <location>
        <begin position="19"/>
        <end position="476"/>
    </location>
</feature>
<evidence type="ECO:0000256" key="1">
    <source>
        <dbReference type="ARBA" id="ARBA00009986"/>
    </source>
</evidence>
<evidence type="ECO:0000256" key="2">
    <source>
        <dbReference type="ARBA" id="ARBA00023002"/>
    </source>
</evidence>
<reference evidence="4" key="1">
    <citation type="submission" date="2018-06" db="EMBL/GenBank/DDBJ databases">
        <authorList>
            <person name="Zhirakovskaya E."/>
        </authorList>
    </citation>
    <scope>NUCLEOTIDE SEQUENCE</scope>
</reference>
<comment type="similarity">
    <text evidence="1">Belongs to the aldehyde dehydrogenase family.</text>
</comment>
<dbReference type="PROSITE" id="PS00687">
    <property type="entry name" value="ALDEHYDE_DEHYDR_GLU"/>
    <property type="match status" value="1"/>
</dbReference>
<evidence type="ECO:0000259" key="3">
    <source>
        <dbReference type="Pfam" id="PF00171"/>
    </source>
</evidence>
<dbReference type="FunFam" id="3.40.605.10:FF:000001">
    <property type="entry name" value="Aldehyde dehydrogenase 1"/>
    <property type="match status" value="1"/>
</dbReference>
<organism evidence="4">
    <name type="scientific">hydrothermal vent metagenome</name>
    <dbReference type="NCBI Taxonomy" id="652676"/>
    <lineage>
        <taxon>unclassified sequences</taxon>
        <taxon>metagenomes</taxon>
        <taxon>ecological metagenomes</taxon>
    </lineage>
</organism>
<gene>
    <name evidence="4" type="ORF">MNBD_BACTEROID01-224</name>
</gene>
<dbReference type="Gene3D" id="3.40.309.10">
    <property type="entry name" value="Aldehyde Dehydrogenase, Chain A, domain 2"/>
    <property type="match status" value="1"/>
</dbReference>
<dbReference type="EC" id="1.2.1.3" evidence="4"/>
<dbReference type="InterPro" id="IPR016162">
    <property type="entry name" value="Ald_DH_N"/>
</dbReference>
<dbReference type="InterPro" id="IPR016161">
    <property type="entry name" value="Ald_DH/histidinol_DH"/>
</dbReference>
<evidence type="ECO:0000313" key="4">
    <source>
        <dbReference type="EMBL" id="VAW12406.1"/>
    </source>
</evidence>
<proteinExistence type="inferred from homology"/>
<dbReference type="InterPro" id="IPR029510">
    <property type="entry name" value="Ald_DH_CS_GLU"/>
</dbReference>
<dbReference type="Pfam" id="PF00171">
    <property type="entry name" value="Aldedh"/>
    <property type="match status" value="1"/>
</dbReference>
<protein>
    <submittedName>
        <fullName evidence="4">Aldehyde dehydrogenase</fullName>
        <ecNumber evidence="4">1.2.1.3</ecNumber>
    </submittedName>
</protein>
<dbReference type="SUPFAM" id="SSF53720">
    <property type="entry name" value="ALDH-like"/>
    <property type="match status" value="1"/>
</dbReference>
<dbReference type="Gene3D" id="3.40.605.10">
    <property type="entry name" value="Aldehyde Dehydrogenase, Chain A, domain 1"/>
    <property type="match status" value="1"/>
</dbReference>
<keyword evidence="2 4" id="KW-0560">Oxidoreductase</keyword>
<dbReference type="GO" id="GO:0004029">
    <property type="term" value="F:aldehyde dehydrogenase (NAD+) activity"/>
    <property type="evidence" value="ECO:0007669"/>
    <property type="project" value="UniProtKB-EC"/>
</dbReference>
<name>A0A3B0TZ70_9ZZZZ</name>
<dbReference type="AlphaFoldDB" id="A0A3B0TZ70"/>
<dbReference type="InterPro" id="IPR015590">
    <property type="entry name" value="Aldehyde_DH_dom"/>
</dbReference>
<dbReference type="FunFam" id="3.40.309.10:FF:000012">
    <property type="entry name" value="Betaine aldehyde dehydrogenase"/>
    <property type="match status" value="1"/>
</dbReference>